<feature type="region of interest" description="Disordered" evidence="18">
    <location>
        <begin position="1"/>
        <end position="136"/>
    </location>
</feature>
<evidence type="ECO:0000256" key="6">
    <source>
        <dbReference type="ARBA" id="ARBA00022771"/>
    </source>
</evidence>
<gene>
    <name evidence="20" type="ORF">LRAMOSA09773</name>
</gene>
<comment type="similarity">
    <text evidence="2">Belongs to the MYST (SAS/MOZ) family.</text>
</comment>
<organism evidence="20">
    <name type="scientific">Lichtheimia ramosa</name>
    <dbReference type="NCBI Taxonomy" id="688394"/>
    <lineage>
        <taxon>Eukaryota</taxon>
        <taxon>Fungi</taxon>
        <taxon>Fungi incertae sedis</taxon>
        <taxon>Mucoromycota</taxon>
        <taxon>Mucoromycotina</taxon>
        <taxon>Mucoromycetes</taxon>
        <taxon>Mucorales</taxon>
        <taxon>Lichtheimiaceae</taxon>
        <taxon>Lichtheimia</taxon>
    </lineage>
</organism>
<dbReference type="PANTHER" id="PTHR10615:SF219">
    <property type="entry name" value="HISTONE ACETYLTRANSFERASE KAT5"/>
    <property type="match status" value="1"/>
</dbReference>
<evidence type="ECO:0000256" key="9">
    <source>
        <dbReference type="ARBA" id="ARBA00023015"/>
    </source>
</evidence>
<dbReference type="GO" id="GO:0106226">
    <property type="term" value="F:peptide 2-hydroxyisobutyryltransferase activity"/>
    <property type="evidence" value="ECO:0007669"/>
    <property type="project" value="RHEA"/>
</dbReference>
<keyword evidence="11" id="KW-0539">Nucleus</keyword>
<dbReference type="Pfam" id="PF01853">
    <property type="entry name" value="MOZ_SAS"/>
    <property type="match status" value="1"/>
</dbReference>
<evidence type="ECO:0000256" key="15">
    <source>
        <dbReference type="ARBA" id="ARBA00047787"/>
    </source>
</evidence>
<dbReference type="GO" id="GO:0005634">
    <property type="term" value="C:nucleus"/>
    <property type="evidence" value="ECO:0007669"/>
    <property type="project" value="UniProtKB-SubCell"/>
</dbReference>
<comment type="catalytic activity">
    <reaction evidence="13">
        <text>2-hydroxyisobutanoyl-CoA + L-lysyl-[protein] = N(6)-(2-hydroxyisobutanoyl)-L-lysyl-[protein] + CoA + H(+)</text>
        <dbReference type="Rhea" id="RHEA:24180"/>
        <dbReference type="Rhea" id="RHEA-COMP:9752"/>
        <dbReference type="Rhea" id="RHEA-COMP:15921"/>
        <dbReference type="ChEBI" id="CHEBI:15378"/>
        <dbReference type="ChEBI" id="CHEBI:29969"/>
        <dbReference type="ChEBI" id="CHEBI:57287"/>
        <dbReference type="ChEBI" id="CHEBI:131780"/>
        <dbReference type="ChEBI" id="CHEBI:144968"/>
    </reaction>
    <physiologicalReaction direction="left-to-right" evidence="13">
        <dbReference type="Rhea" id="RHEA:24181"/>
    </physiologicalReaction>
</comment>
<dbReference type="InterPro" id="IPR040706">
    <property type="entry name" value="Zf-MYST"/>
</dbReference>
<feature type="active site" description="Proton donor/acceptor" evidence="17">
    <location>
        <position position="313"/>
    </location>
</feature>
<dbReference type="OrthoDB" id="787137at2759"/>
<dbReference type="InterPro" id="IPR036388">
    <property type="entry name" value="WH-like_DNA-bd_sf"/>
</dbReference>
<evidence type="ECO:0000256" key="11">
    <source>
        <dbReference type="ARBA" id="ARBA00023242"/>
    </source>
</evidence>
<proteinExistence type="inferred from homology"/>
<sequence>MRAHRASATDDQVPVTVLHPDSNKGRTPRRLLPRQKPVPSPTMTPSQQHPLTESTRRVSTSTRGRKRNAGKEPPVVIQGSESVTSTSPPSSKSRGMKRSKLDIENIKQQQQQDEKDSISQKPRRATSPAAQDTSIERPRNIQSIIYGRYKIGTWYYSPYPAEFGDKLDELYICEHCLKYTPHDHELRAHKLHCKRRKPPGRVIYQQDHIRVYEVDGREHKLYCQNLCLMSKLFLETKTLYYDVEGFTFYILTEQDRTLDLFVGYFSKEKLSYDNYNLACIMILPPQQRNGYGRLLIELSYELSKRQGVIGSPEKPLSILGARGYRSYWGATLVSTLNSFQGQMTIKELSEQTGIHPDDVISTLTWLDLLKYWEPVPPPSSTLSQEDEQRQPPPASLAVRVCIKTDMIQNAIEQHRLRLTNMLNPSLIKWP</sequence>
<dbReference type="FunFam" id="3.30.60.60:FF:000001">
    <property type="entry name" value="Histone acetyltransferase"/>
    <property type="match status" value="1"/>
</dbReference>
<dbReference type="GO" id="GO:0006355">
    <property type="term" value="P:regulation of DNA-templated transcription"/>
    <property type="evidence" value="ECO:0007669"/>
    <property type="project" value="InterPro"/>
</dbReference>
<evidence type="ECO:0000256" key="7">
    <source>
        <dbReference type="ARBA" id="ARBA00022833"/>
    </source>
</evidence>
<keyword evidence="8" id="KW-0007">Acetylation</keyword>
<protein>
    <recommendedName>
        <fullName evidence="3">histone acetyltransferase</fullName>
        <ecNumber evidence="3">2.3.1.48</ecNumber>
    </recommendedName>
</protein>
<comment type="subcellular location">
    <subcellularLocation>
        <location evidence="1">Nucleus</location>
    </subcellularLocation>
</comment>
<evidence type="ECO:0000256" key="17">
    <source>
        <dbReference type="PIRSR" id="PIRSR602717-51"/>
    </source>
</evidence>
<reference evidence="20" key="1">
    <citation type="journal article" date="2014" name="Genome Announc.">
        <title>De novo whole-genome sequence and genome annotation of Lichtheimia ramosa.</title>
        <authorList>
            <person name="Linde J."/>
            <person name="Schwartze V."/>
            <person name="Binder U."/>
            <person name="Lass-Florl C."/>
            <person name="Voigt K."/>
            <person name="Horn F."/>
        </authorList>
    </citation>
    <scope>NUCLEOTIDE SEQUENCE</scope>
    <source>
        <strain evidence="20">JMRC FSU:6197</strain>
    </source>
</reference>
<dbReference type="PROSITE" id="PS51726">
    <property type="entry name" value="MYST_HAT"/>
    <property type="match status" value="1"/>
</dbReference>
<evidence type="ECO:0000256" key="18">
    <source>
        <dbReference type="SAM" id="MobiDB-lite"/>
    </source>
</evidence>
<evidence type="ECO:0000256" key="8">
    <source>
        <dbReference type="ARBA" id="ARBA00022990"/>
    </source>
</evidence>
<dbReference type="GO" id="GO:0035267">
    <property type="term" value="C:NuA4 histone acetyltransferase complex"/>
    <property type="evidence" value="ECO:0007669"/>
    <property type="project" value="TreeGrafter"/>
</dbReference>
<evidence type="ECO:0000313" key="20">
    <source>
        <dbReference type="EMBL" id="CDS08411.1"/>
    </source>
</evidence>
<accession>A0A077WL23</accession>
<evidence type="ECO:0000256" key="4">
    <source>
        <dbReference type="ARBA" id="ARBA00022679"/>
    </source>
</evidence>
<keyword evidence="9" id="KW-0805">Transcription regulation</keyword>
<dbReference type="GO" id="GO:0140064">
    <property type="term" value="F:peptide crotonyltransferase activity"/>
    <property type="evidence" value="ECO:0007669"/>
    <property type="project" value="RHEA"/>
</dbReference>
<evidence type="ECO:0000256" key="2">
    <source>
        <dbReference type="ARBA" id="ARBA00010107"/>
    </source>
</evidence>
<comment type="catalytic activity">
    <reaction evidence="16">
        <text>L-lysyl-[histone] + acetyl-CoA = N(6)-acetyl-L-lysyl-[histone] + CoA + H(+)</text>
        <dbReference type="Rhea" id="RHEA:21992"/>
        <dbReference type="Rhea" id="RHEA-COMP:9845"/>
        <dbReference type="Rhea" id="RHEA-COMP:11338"/>
        <dbReference type="ChEBI" id="CHEBI:15378"/>
        <dbReference type="ChEBI" id="CHEBI:29969"/>
        <dbReference type="ChEBI" id="CHEBI:57287"/>
        <dbReference type="ChEBI" id="CHEBI:57288"/>
        <dbReference type="ChEBI" id="CHEBI:61930"/>
        <dbReference type="EC" id="2.3.1.48"/>
    </reaction>
    <physiologicalReaction direction="left-to-right" evidence="16">
        <dbReference type="Rhea" id="RHEA:21993"/>
    </physiologicalReaction>
</comment>
<evidence type="ECO:0000256" key="14">
    <source>
        <dbReference type="ARBA" id="ARBA00047752"/>
    </source>
</evidence>
<feature type="compositionally biased region" description="Polar residues" evidence="18">
    <location>
        <begin position="43"/>
        <end position="53"/>
    </location>
</feature>
<keyword evidence="4" id="KW-0808">Transferase</keyword>
<evidence type="ECO:0000256" key="5">
    <source>
        <dbReference type="ARBA" id="ARBA00022723"/>
    </source>
</evidence>
<evidence type="ECO:0000256" key="13">
    <source>
        <dbReference type="ARBA" id="ARBA00047557"/>
    </source>
</evidence>
<keyword evidence="7" id="KW-0862">Zinc</keyword>
<feature type="domain" description="MYST-type HAT" evidence="19">
    <location>
        <begin position="136"/>
        <end position="430"/>
    </location>
</feature>
<dbReference type="InterPro" id="IPR050603">
    <property type="entry name" value="MYST_HAT"/>
</dbReference>
<dbReference type="AlphaFoldDB" id="A0A077WL23"/>
<comment type="catalytic activity">
    <reaction evidence="14">
        <text>(2E)-butenoyl-CoA + L-lysyl-[protein] = N(6)-(2E)-butenoyl-L-lysyl-[protein] + CoA + H(+)</text>
        <dbReference type="Rhea" id="RHEA:53908"/>
        <dbReference type="Rhea" id="RHEA-COMP:9752"/>
        <dbReference type="Rhea" id="RHEA-COMP:13707"/>
        <dbReference type="ChEBI" id="CHEBI:15378"/>
        <dbReference type="ChEBI" id="CHEBI:29969"/>
        <dbReference type="ChEBI" id="CHEBI:57287"/>
        <dbReference type="ChEBI" id="CHEBI:57332"/>
        <dbReference type="ChEBI" id="CHEBI:137954"/>
    </reaction>
    <physiologicalReaction direction="left-to-right" evidence="14">
        <dbReference type="Rhea" id="RHEA:53909"/>
    </physiologicalReaction>
</comment>
<evidence type="ECO:0000256" key="10">
    <source>
        <dbReference type="ARBA" id="ARBA00023163"/>
    </source>
</evidence>
<dbReference type="InterPro" id="IPR002717">
    <property type="entry name" value="HAT_MYST-type"/>
</dbReference>
<dbReference type="Gene3D" id="3.40.630.30">
    <property type="match status" value="1"/>
</dbReference>
<dbReference type="Gene3D" id="1.10.10.10">
    <property type="entry name" value="Winged helix-like DNA-binding domain superfamily/Winged helix DNA-binding domain"/>
    <property type="match status" value="1"/>
</dbReference>
<evidence type="ECO:0000256" key="12">
    <source>
        <dbReference type="ARBA" id="ARBA00023315"/>
    </source>
</evidence>
<evidence type="ECO:0000256" key="1">
    <source>
        <dbReference type="ARBA" id="ARBA00004123"/>
    </source>
</evidence>
<dbReference type="PANTHER" id="PTHR10615">
    <property type="entry name" value="HISTONE ACETYLTRANSFERASE"/>
    <property type="match status" value="1"/>
</dbReference>
<keyword evidence="6" id="KW-0863">Zinc-finger</keyword>
<dbReference type="Gene3D" id="3.30.60.60">
    <property type="entry name" value="N-acetyl transferase-like"/>
    <property type="match status" value="1"/>
</dbReference>
<keyword evidence="10" id="KW-0804">Transcription</keyword>
<comment type="catalytic activity">
    <reaction evidence="15">
        <text>L-lysyl-[protein] + acetyl-CoA = N(6)-acetyl-L-lysyl-[protein] + CoA + H(+)</text>
        <dbReference type="Rhea" id="RHEA:45948"/>
        <dbReference type="Rhea" id="RHEA-COMP:9752"/>
        <dbReference type="Rhea" id="RHEA-COMP:10731"/>
        <dbReference type="ChEBI" id="CHEBI:15378"/>
        <dbReference type="ChEBI" id="CHEBI:29969"/>
        <dbReference type="ChEBI" id="CHEBI:57287"/>
        <dbReference type="ChEBI" id="CHEBI:57288"/>
        <dbReference type="ChEBI" id="CHEBI:61930"/>
    </reaction>
    <physiologicalReaction direction="left-to-right" evidence="15">
        <dbReference type="Rhea" id="RHEA:45949"/>
    </physiologicalReaction>
</comment>
<evidence type="ECO:0000259" key="19">
    <source>
        <dbReference type="PROSITE" id="PS51726"/>
    </source>
</evidence>
<evidence type="ECO:0000256" key="3">
    <source>
        <dbReference type="ARBA" id="ARBA00013184"/>
    </source>
</evidence>
<name>A0A077WL23_9FUNG</name>
<dbReference type="GO" id="GO:0008270">
    <property type="term" value="F:zinc ion binding"/>
    <property type="evidence" value="ECO:0007669"/>
    <property type="project" value="UniProtKB-KW"/>
</dbReference>
<feature type="compositionally biased region" description="Low complexity" evidence="18">
    <location>
        <begin position="80"/>
        <end position="93"/>
    </location>
</feature>
<keyword evidence="12" id="KW-0012">Acyltransferase</keyword>
<keyword evidence="5" id="KW-0479">Metal-binding</keyword>
<dbReference type="EMBL" id="LK023325">
    <property type="protein sequence ID" value="CDS08411.1"/>
    <property type="molecule type" value="Genomic_DNA"/>
</dbReference>
<evidence type="ECO:0000256" key="16">
    <source>
        <dbReference type="ARBA" id="ARBA00048940"/>
    </source>
</evidence>
<dbReference type="FunFam" id="3.40.630.30:FF:000002">
    <property type="entry name" value="Histone acetyltransferase"/>
    <property type="match status" value="1"/>
</dbReference>
<dbReference type="Pfam" id="PF17772">
    <property type="entry name" value="zf-MYST"/>
    <property type="match status" value="1"/>
</dbReference>
<dbReference type="SUPFAM" id="SSF55729">
    <property type="entry name" value="Acyl-CoA N-acyltransferases (Nat)"/>
    <property type="match status" value="1"/>
</dbReference>
<dbReference type="InterPro" id="IPR016181">
    <property type="entry name" value="Acyl_CoA_acyltransferase"/>
</dbReference>
<dbReference type="EC" id="2.3.1.48" evidence="3"/>
<dbReference type="GO" id="GO:0046972">
    <property type="term" value="F:histone H4K16 acetyltransferase activity"/>
    <property type="evidence" value="ECO:0007669"/>
    <property type="project" value="TreeGrafter"/>
</dbReference>